<dbReference type="GO" id="GO:0000723">
    <property type="term" value="P:telomere maintenance"/>
    <property type="evidence" value="ECO:0007669"/>
    <property type="project" value="InterPro"/>
</dbReference>
<dbReference type="PANTHER" id="PTHR47642:SF5">
    <property type="entry name" value="ATP-DEPENDENT DNA HELICASE"/>
    <property type="match status" value="1"/>
</dbReference>
<name>A0AB39JCW5_9VIRU</name>
<keyword evidence="7" id="KW-0234">DNA repair</keyword>
<evidence type="ECO:0000259" key="10">
    <source>
        <dbReference type="Pfam" id="PF21530"/>
    </source>
</evidence>
<protein>
    <submittedName>
        <fullName evidence="11">Exonuclease V</fullName>
    </submittedName>
</protein>
<feature type="domain" description="DNA helicase Pif1-like 2B" evidence="10">
    <location>
        <begin position="288"/>
        <end position="325"/>
    </location>
</feature>
<keyword evidence="6" id="KW-0238">DNA-binding</keyword>
<dbReference type="Pfam" id="PF21530">
    <property type="entry name" value="Pif1_2B_dom"/>
    <property type="match status" value="1"/>
</dbReference>
<dbReference type="InterPro" id="IPR027417">
    <property type="entry name" value="P-loop_NTPase"/>
</dbReference>
<dbReference type="InterPro" id="IPR049163">
    <property type="entry name" value="Pif1-like_2B_dom"/>
</dbReference>
<evidence type="ECO:0000259" key="9">
    <source>
        <dbReference type="Pfam" id="PF05970"/>
    </source>
</evidence>
<evidence type="ECO:0000256" key="8">
    <source>
        <dbReference type="ARBA" id="ARBA00023235"/>
    </source>
</evidence>
<evidence type="ECO:0000256" key="6">
    <source>
        <dbReference type="ARBA" id="ARBA00023125"/>
    </source>
</evidence>
<reference evidence="11" key="1">
    <citation type="submission" date="2024-03" db="EMBL/GenBank/DDBJ databases">
        <title>Eukaryotic viruses encode the ribosomal protein eL40.</title>
        <authorList>
            <person name="Thomy J."/>
            <person name="Schvarcz C.R."/>
            <person name="McBeain K.A."/>
            <person name="Edwards K.F."/>
            <person name="Steward G.F."/>
        </authorList>
    </citation>
    <scope>NUCLEOTIDE SEQUENCE</scope>
    <source>
        <strain evidence="11">FloV-SA2</strain>
    </source>
</reference>
<keyword evidence="4" id="KW-0347">Helicase</keyword>
<evidence type="ECO:0000313" key="11">
    <source>
        <dbReference type="EMBL" id="XDO02230.1"/>
    </source>
</evidence>
<dbReference type="GO" id="GO:0003678">
    <property type="term" value="F:DNA helicase activity"/>
    <property type="evidence" value="ECO:0007669"/>
    <property type="project" value="InterPro"/>
</dbReference>
<feature type="domain" description="DNA helicase Pif1-like DEAD-box helicase" evidence="9">
    <location>
        <begin position="7"/>
        <end position="200"/>
    </location>
</feature>
<keyword evidence="11" id="KW-0540">Nuclease</keyword>
<keyword evidence="3" id="KW-0378">Hydrolase</keyword>
<dbReference type="Pfam" id="PF05970">
    <property type="entry name" value="PIF1"/>
    <property type="match status" value="1"/>
</dbReference>
<keyword evidence="5" id="KW-0067">ATP-binding</keyword>
<gene>
    <name evidence="11" type="ORF">FloV-SA2_00412</name>
</gene>
<dbReference type="GO" id="GO:0004527">
    <property type="term" value="F:exonuclease activity"/>
    <property type="evidence" value="ECO:0007669"/>
    <property type="project" value="UniProtKB-KW"/>
</dbReference>
<keyword evidence="2" id="KW-0227">DNA damage</keyword>
<organism evidence="11">
    <name type="scientific">Florenciella sp. virus SA2</name>
    <dbReference type="NCBI Taxonomy" id="3240092"/>
    <lineage>
        <taxon>Viruses</taxon>
    </lineage>
</organism>
<sequence length="440" mass="50442">MNFTDTQNKAYESFLNGENIFITGPGGCGKSYFIKKIYDIALKEGKNIKVTSLTGCSAILLNCKATTIHKWGYLGLGKSDELTMYRKIVKKNMTSSYLETEILVIDEISMLNQYLFEMLDWLCKKIRKCDDPFGGIQLIASGDFYQLPPVGDNDNTSQSNFCFQSSLWEQTFNCNHHFVFDVNFRQNDDPEYFEILQEIREGRPSFDTIGTLVSCMNKKYDHTKSIPTQIYPIKKMVEKINKIELDKLLKTTESQEYKSFINYDNNPITINNISCNELKGEIDNNMKNGMFENKLVLCVGCQVMCISNINQEIGLVNGSQGIVKSFRLENNKYYPLVKFDNIPYEILIKEHGWLLENNAKYTINQLPLILSWAITIHKSQGMSIDNAIIDIGNSVFQYGQTYVALSRVKSLNGLYLTKVNANKIKAHPEVKKFYNKIETM</sequence>
<dbReference type="SUPFAM" id="SSF52540">
    <property type="entry name" value="P-loop containing nucleoside triphosphate hydrolases"/>
    <property type="match status" value="2"/>
</dbReference>
<evidence type="ECO:0000256" key="2">
    <source>
        <dbReference type="ARBA" id="ARBA00022763"/>
    </source>
</evidence>
<dbReference type="PANTHER" id="PTHR47642">
    <property type="entry name" value="ATP-DEPENDENT DNA HELICASE"/>
    <property type="match status" value="1"/>
</dbReference>
<accession>A0AB39JCW5</accession>
<evidence type="ECO:0000256" key="5">
    <source>
        <dbReference type="ARBA" id="ARBA00022840"/>
    </source>
</evidence>
<evidence type="ECO:0000256" key="3">
    <source>
        <dbReference type="ARBA" id="ARBA00022801"/>
    </source>
</evidence>
<keyword evidence="11" id="KW-0269">Exonuclease</keyword>
<keyword evidence="8" id="KW-0413">Isomerase</keyword>
<dbReference type="EMBL" id="PP542043">
    <property type="protein sequence ID" value="XDO02230.1"/>
    <property type="molecule type" value="Genomic_DNA"/>
</dbReference>
<dbReference type="Gene3D" id="3.40.50.300">
    <property type="entry name" value="P-loop containing nucleotide triphosphate hydrolases"/>
    <property type="match status" value="2"/>
</dbReference>
<dbReference type="CDD" id="cd18809">
    <property type="entry name" value="SF1_C_RecD"/>
    <property type="match status" value="1"/>
</dbReference>
<evidence type="ECO:0000256" key="1">
    <source>
        <dbReference type="ARBA" id="ARBA00022741"/>
    </source>
</evidence>
<evidence type="ECO:0000256" key="4">
    <source>
        <dbReference type="ARBA" id="ARBA00022806"/>
    </source>
</evidence>
<dbReference type="InterPro" id="IPR010285">
    <property type="entry name" value="DNA_helicase_pif1-like_DEAD"/>
</dbReference>
<evidence type="ECO:0000256" key="7">
    <source>
        <dbReference type="ARBA" id="ARBA00023204"/>
    </source>
</evidence>
<proteinExistence type="predicted"/>
<keyword evidence="1" id="KW-0547">Nucleotide-binding</keyword>
<dbReference type="InterPro" id="IPR051055">
    <property type="entry name" value="PIF1_helicase"/>
</dbReference>
<dbReference type="GO" id="GO:0006281">
    <property type="term" value="P:DNA repair"/>
    <property type="evidence" value="ECO:0007669"/>
    <property type="project" value="InterPro"/>
</dbReference>